<gene>
    <name evidence="9" type="ORF">Atai01_12780</name>
</gene>
<feature type="transmembrane region" description="Helical" evidence="7">
    <location>
        <begin position="360"/>
        <end position="379"/>
    </location>
</feature>
<reference evidence="9" key="1">
    <citation type="submission" date="2023-03" db="EMBL/GenBank/DDBJ databases">
        <title>Amycolatopsis taiwanensis NBRC 103393.</title>
        <authorList>
            <person name="Ichikawa N."/>
            <person name="Sato H."/>
            <person name="Tonouchi N."/>
        </authorList>
    </citation>
    <scope>NUCLEOTIDE SEQUENCE</scope>
    <source>
        <strain evidence="9">NBRC 103393</strain>
    </source>
</reference>
<dbReference type="Gene3D" id="1.20.1720.10">
    <property type="entry name" value="Multidrug resistance protein D"/>
    <property type="match status" value="1"/>
</dbReference>
<organism evidence="9 10">
    <name type="scientific">Amycolatopsis taiwanensis</name>
    <dbReference type="NCBI Taxonomy" id="342230"/>
    <lineage>
        <taxon>Bacteria</taxon>
        <taxon>Bacillati</taxon>
        <taxon>Actinomycetota</taxon>
        <taxon>Actinomycetes</taxon>
        <taxon>Pseudonocardiales</taxon>
        <taxon>Pseudonocardiaceae</taxon>
        <taxon>Amycolatopsis</taxon>
    </lineage>
</organism>
<protein>
    <submittedName>
        <fullName evidence="9">MFS transporter</fullName>
    </submittedName>
</protein>
<evidence type="ECO:0000256" key="2">
    <source>
        <dbReference type="ARBA" id="ARBA00022448"/>
    </source>
</evidence>
<name>A0A9W6VFA6_9PSEU</name>
<feature type="transmembrane region" description="Helical" evidence="7">
    <location>
        <begin position="409"/>
        <end position="425"/>
    </location>
</feature>
<proteinExistence type="predicted"/>
<evidence type="ECO:0000259" key="8">
    <source>
        <dbReference type="PROSITE" id="PS50850"/>
    </source>
</evidence>
<feature type="transmembrane region" description="Helical" evidence="7">
    <location>
        <begin position="171"/>
        <end position="193"/>
    </location>
</feature>
<evidence type="ECO:0000256" key="3">
    <source>
        <dbReference type="ARBA" id="ARBA00022475"/>
    </source>
</evidence>
<dbReference type="InterPro" id="IPR036259">
    <property type="entry name" value="MFS_trans_sf"/>
</dbReference>
<dbReference type="InterPro" id="IPR020846">
    <property type="entry name" value="MFS_dom"/>
</dbReference>
<feature type="transmembrane region" description="Helical" evidence="7">
    <location>
        <begin position="303"/>
        <end position="324"/>
    </location>
</feature>
<keyword evidence="10" id="KW-1185">Reference proteome</keyword>
<keyword evidence="3" id="KW-1003">Cell membrane</keyword>
<feature type="transmembrane region" description="Helical" evidence="7">
    <location>
        <begin position="230"/>
        <end position="250"/>
    </location>
</feature>
<feature type="transmembrane region" description="Helical" evidence="7">
    <location>
        <begin position="113"/>
        <end position="132"/>
    </location>
</feature>
<keyword evidence="6 7" id="KW-0472">Membrane</keyword>
<evidence type="ECO:0000256" key="7">
    <source>
        <dbReference type="SAM" id="Phobius"/>
    </source>
</evidence>
<accession>A0A9W6VFA6</accession>
<feature type="transmembrane region" description="Helical" evidence="7">
    <location>
        <begin position="205"/>
        <end position="224"/>
    </location>
</feature>
<dbReference type="GO" id="GO:0022857">
    <property type="term" value="F:transmembrane transporter activity"/>
    <property type="evidence" value="ECO:0007669"/>
    <property type="project" value="InterPro"/>
</dbReference>
<dbReference type="SUPFAM" id="SSF103473">
    <property type="entry name" value="MFS general substrate transporter"/>
    <property type="match status" value="1"/>
</dbReference>
<keyword evidence="4 7" id="KW-0812">Transmembrane</keyword>
<feature type="transmembrane region" description="Helical" evidence="7">
    <location>
        <begin position="271"/>
        <end position="291"/>
    </location>
</feature>
<dbReference type="Pfam" id="PF07690">
    <property type="entry name" value="MFS_1"/>
    <property type="match status" value="1"/>
</dbReference>
<comment type="subcellular location">
    <subcellularLocation>
        <location evidence="1">Cell membrane</location>
        <topology evidence="1">Multi-pass membrane protein</topology>
    </subcellularLocation>
</comment>
<dbReference type="GO" id="GO:0005886">
    <property type="term" value="C:plasma membrane"/>
    <property type="evidence" value="ECO:0007669"/>
    <property type="project" value="UniProtKB-SubCell"/>
</dbReference>
<evidence type="ECO:0000313" key="10">
    <source>
        <dbReference type="Proteomes" id="UP001165136"/>
    </source>
</evidence>
<evidence type="ECO:0000256" key="4">
    <source>
        <dbReference type="ARBA" id="ARBA00022692"/>
    </source>
</evidence>
<dbReference type="EMBL" id="BSTI01000002">
    <property type="protein sequence ID" value="GLY64659.1"/>
    <property type="molecule type" value="Genomic_DNA"/>
</dbReference>
<sequence length="467" mass="46964">MCTVNGGVGELNGRGGALLALSCAAQFMVVLDVSVVNVALPAIQSSLGFDAVDLQWVVNAYAVVFAGFLLLGGRLADVWGRRRVFLAGLAGFTAASLVGGLAYTAGLLATARAVQGLGAAVLAPATLTALTTAFPDGARRTRALAAWTALGVAGGTAGNLLGGALTEFLTWRATLLINVPVGVLALVAGVKLLPVDTGRESRPRLDIPGAVAVTLGLAALSYGLSRFADGGLAVAALGVGITALAGFVLIERRTTGAPLIPLRLFSSRTIMVGNVVMLLAGACLNPMWYFLALSMQNVLHYSALQTGLGFLPHTLLSIMVGTWLTPWLMRFTPHRLLIAGGALVAAGGFGWQSALTPGSGYLAGIAGPAVLIALGSGLLNTPLTTTVTAGIDSADAGAASGLMNTTKQAGAALGLAALVMAAGTPDTAPEHLATAYGHAFALIAAILTAAAVATFALPGRARQLAPT</sequence>
<dbReference type="Proteomes" id="UP001165136">
    <property type="component" value="Unassembled WGS sequence"/>
</dbReference>
<feature type="transmembrane region" description="Helical" evidence="7">
    <location>
        <begin position="18"/>
        <end position="42"/>
    </location>
</feature>
<feature type="transmembrane region" description="Helical" evidence="7">
    <location>
        <begin position="336"/>
        <end position="354"/>
    </location>
</feature>
<dbReference type="CDD" id="cd17321">
    <property type="entry name" value="MFS_MMR_MDR_like"/>
    <property type="match status" value="1"/>
</dbReference>
<dbReference type="InterPro" id="IPR005829">
    <property type="entry name" value="Sugar_transporter_CS"/>
</dbReference>
<keyword evidence="5 7" id="KW-1133">Transmembrane helix</keyword>
<evidence type="ECO:0000256" key="6">
    <source>
        <dbReference type="ARBA" id="ARBA00023136"/>
    </source>
</evidence>
<feature type="transmembrane region" description="Helical" evidence="7">
    <location>
        <begin position="144"/>
        <end position="165"/>
    </location>
</feature>
<feature type="transmembrane region" description="Helical" evidence="7">
    <location>
        <begin position="84"/>
        <end position="107"/>
    </location>
</feature>
<feature type="transmembrane region" description="Helical" evidence="7">
    <location>
        <begin position="54"/>
        <end position="72"/>
    </location>
</feature>
<dbReference type="PROSITE" id="PS00216">
    <property type="entry name" value="SUGAR_TRANSPORT_1"/>
    <property type="match status" value="1"/>
</dbReference>
<keyword evidence="2" id="KW-0813">Transport</keyword>
<evidence type="ECO:0000256" key="1">
    <source>
        <dbReference type="ARBA" id="ARBA00004651"/>
    </source>
</evidence>
<dbReference type="PANTHER" id="PTHR42718">
    <property type="entry name" value="MAJOR FACILITATOR SUPERFAMILY MULTIDRUG TRANSPORTER MFSC"/>
    <property type="match status" value="1"/>
</dbReference>
<evidence type="ECO:0000313" key="9">
    <source>
        <dbReference type="EMBL" id="GLY64659.1"/>
    </source>
</evidence>
<comment type="caution">
    <text evidence="9">The sequence shown here is derived from an EMBL/GenBank/DDBJ whole genome shotgun (WGS) entry which is preliminary data.</text>
</comment>
<feature type="transmembrane region" description="Helical" evidence="7">
    <location>
        <begin position="437"/>
        <end position="457"/>
    </location>
</feature>
<dbReference type="PANTHER" id="PTHR42718:SF46">
    <property type="entry name" value="BLR6921 PROTEIN"/>
    <property type="match status" value="1"/>
</dbReference>
<feature type="domain" description="Major facilitator superfamily (MFS) profile" evidence="8">
    <location>
        <begin position="18"/>
        <end position="462"/>
    </location>
</feature>
<dbReference type="AlphaFoldDB" id="A0A9W6VFA6"/>
<evidence type="ECO:0000256" key="5">
    <source>
        <dbReference type="ARBA" id="ARBA00022989"/>
    </source>
</evidence>
<dbReference type="PROSITE" id="PS50850">
    <property type="entry name" value="MFS"/>
    <property type="match status" value="1"/>
</dbReference>
<dbReference type="Gene3D" id="1.20.1250.20">
    <property type="entry name" value="MFS general substrate transporter like domains"/>
    <property type="match status" value="1"/>
</dbReference>
<dbReference type="InterPro" id="IPR011701">
    <property type="entry name" value="MFS"/>
</dbReference>